<dbReference type="RefSeq" id="WP_147145814.1">
    <property type="nucleotide sequence ID" value="NZ_BJXN01000003.1"/>
</dbReference>
<evidence type="ECO:0008006" key="3">
    <source>
        <dbReference type="Google" id="ProtNLM"/>
    </source>
</evidence>
<dbReference type="EMBL" id="BJXN01000003">
    <property type="protein sequence ID" value="GEM89236.1"/>
    <property type="molecule type" value="Genomic_DNA"/>
</dbReference>
<protein>
    <recommendedName>
        <fullName evidence="3">DUF505 domain-containing protein</fullName>
    </recommendedName>
</protein>
<sequence length="665" mass="73465">MVIKKEHAQALERLLADEQANKPYTPLEEVDEPTFVELELAGLARFSTPVRIVPTYFGRELALLLRDLYAQGPDARPETEAGAEGELVVLEGRGLARPEAWPEGWRWIGSEVVAMLDAAERAGRVGPLAADALMERGLAVRVRDRASKKEFLTLSSAGRRVLEIYRAAEPGLEIDAALAEAVRKLPLGPAPASELPTPAHDEQRLEAMRLVAYSLPDSDVFAFTALGQAVKKALATGGWGEGDVLTADILGALADYVDAGEATEAGLATLQALGYVGPAGELLPAGEWALEALRLWQGGVREEVWSFALEAEEAEVLEQIAALWQKASETNPEERPSFEALRRAMIDRKAAEYKALVEKYGRKLDEMPEKQRLIAERFQAAADLARWYDDNFDLREALLSLESFGLLETGEDEKGKEVFYLTDWGELVLDDQRAQRRDVSATAVKAVTLTRRSFSAPGYAWWREAREQGLVGSAEPTRSGLFYAQLAEHVERLPHLSRYELMVFHVVPARGMSEDEVYAALEGRLDRERIRWALEKLEARHLIDRLPDGNVVETRAGELLDRALAGVPEGFGHPVNPLIFRVVEALRAVGSLYVKEKRVRVLPRNLSEAIEYSGLPRDVFEDTLEAARAAGFVGRNSVNEAGLRLLEAAEAMNPGEDVHGLVELE</sequence>
<dbReference type="Proteomes" id="UP000321827">
    <property type="component" value="Unassembled WGS sequence"/>
</dbReference>
<reference evidence="1 2" key="1">
    <citation type="submission" date="2019-07" db="EMBL/GenBank/DDBJ databases">
        <title>Whole genome shotgun sequence of Oceanithermus desulfurans NBRC 100063.</title>
        <authorList>
            <person name="Hosoyama A."/>
            <person name="Uohara A."/>
            <person name="Ohji S."/>
            <person name="Ichikawa N."/>
        </authorList>
    </citation>
    <scope>NUCLEOTIDE SEQUENCE [LARGE SCALE GENOMIC DNA]</scope>
    <source>
        <strain evidence="1 2">NBRC 100063</strain>
    </source>
</reference>
<comment type="caution">
    <text evidence="1">The sequence shown here is derived from an EMBL/GenBank/DDBJ whole genome shotgun (WGS) entry which is preliminary data.</text>
</comment>
<evidence type="ECO:0000313" key="2">
    <source>
        <dbReference type="Proteomes" id="UP000321827"/>
    </source>
</evidence>
<dbReference type="OrthoDB" id="141930at2"/>
<name>A0A511RK74_9DEIN</name>
<dbReference type="Pfam" id="PF04458">
    <property type="entry name" value="DUF505"/>
    <property type="match status" value="1"/>
</dbReference>
<gene>
    <name evidence="1" type="ORF">ODE01S_06700</name>
</gene>
<dbReference type="AlphaFoldDB" id="A0A511RK74"/>
<accession>A0A511RK74</accession>
<proteinExistence type="predicted"/>
<organism evidence="1 2">
    <name type="scientific">Oceanithermus desulfurans NBRC 100063</name>
    <dbReference type="NCBI Taxonomy" id="1227550"/>
    <lineage>
        <taxon>Bacteria</taxon>
        <taxon>Thermotogati</taxon>
        <taxon>Deinococcota</taxon>
        <taxon>Deinococci</taxon>
        <taxon>Thermales</taxon>
        <taxon>Thermaceae</taxon>
        <taxon>Oceanithermus</taxon>
    </lineage>
</organism>
<evidence type="ECO:0000313" key="1">
    <source>
        <dbReference type="EMBL" id="GEM89236.1"/>
    </source>
</evidence>
<dbReference type="InterPro" id="IPR007548">
    <property type="entry name" value="DUF505"/>
</dbReference>